<sequence length="106" mass="11767">MSEKHHPSYGKIWWWLLILTIAEVLAAIYVADPLAKGILLVGMALSKAILVALYFMHLRFETTTLLVIAFTPMIICAFLVFMLLPDLGAVVHSSELPKLEAPSGHH</sequence>
<name>W4LFS6_ENTF1</name>
<evidence type="ECO:0000256" key="3">
    <source>
        <dbReference type="ARBA" id="ARBA00022692"/>
    </source>
</evidence>
<feature type="transmembrane region" description="Helical" evidence="6">
    <location>
        <begin position="63"/>
        <end position="84"/>
    </location>
</feature>
<evidence type="ECO:0000256" key="5">
    <source>
        <dbReference type="ARBA" id="ARBA00023136"/>
    </source>
</evidence>
<keyword evidence="2" id="KW-1003">Cell membrane</keyword>
<protein>
    <recommendedName>
        <fullName evidence="9">Cytochrome C oxidase subunit IV</fullName>
    </recommendedName>
</protein>
<evidence type="ECO:0000313" key="8">
    <source>
        <dbReference type="Proteomes" id="UP000019141"/>
    </source>
</evidence>
<dbReference type="Proteomes" id="UP000019141">
    <property type="component" value="Unassembled WGS sequence"/>
</dbReference>
<comment type="caution">
    <text evidence="7">The sequence shown here is derived from an EMBL/GenBank/DDBJ whole genome shotgun (WGS) entry which is preliminary data.</text>
</comment>
<dbReference type="EMBL" id="AZHW01000724">
    <property type="protein sequence ID" value="ETW96943.1"/>
    <property type="molecule type" value="Genomic_DNA"/>
</dbReference>
<accession>W4LFS6</accession>
<dbReference type="GO" id="GO:0005886">
    <property type="term" value="C:plasma membrane"/>
    <property type="evidence" value="ECO:0007669"/>
    <property type="project" value="UniProtKB-SubCell"/>
</dbReference>
<dbReference type="InterPro" id="IPR005171">
    <property type="entry name" value="Cyt_c_oxidase_su4_prok"/>
</dbReference>
<proteinExistence type="predicted"/>
<gene>
    <name evidence="7" type="ORF">ETSY1_24600</name>
</gene>
<dbReference type="AlphaFoldDB" id="W4LFS6"/>
<organism evidence="7 8">
    <name type="scientific">Entotheonella factor</name>
    <dbReference type="NCBI Taxonomy" id="1429438"/>
    <lineage>
        <taxon>Bacteria</taxon>
        <taxon>Pseudomonadati</taxon>
        <taxon>Nitrospinota/Tectimicrobiota group</taxon>
        <taxon>Candidatus Tectimicrobiota</taxon>
        <taxon>Candidatus Entotheonellia</taxon>
        <taxon>Candidatus Entotheonellales</taxon>
        <taxon>Candidatus Entotheonellaceae</taxon>
        <taxon>Candidatus Entotheonella</taxon>
    </lineage>
</organism>
<keyword evidence="4 6" id="KW-1133">Transmembrane helix</keyword>
<evidence type="ECO:0000256" key="2">
    <source>
        <dbReference type="ARBA" id="ARBA00022475"/>
    </source>
</evidence>
<evidence type="ECO:0008006" key="9">
    <source>
        <dbReference type="Google" id="ProtNLM"/>
    </source>
</evidence>
<evidence type="ECO:0000313" key="7">
    <source>
        <dbReference type="EMBL" id="ETW96943.1"/>
    </source>
</evidence>
<reference evidence="7 8" key="1">
    <citation type="journal article" date="2014" name="Nature">
        <title>An environmental bacterial taxon with a large and distinct metabolic repertoire.</title>
        <authorList>
            <person name="Wilson M.C."/>
            <person name="Mori T."/>
            <person name="Ruckert C."/>
            <person name="Uria A.R."/>
            <person name="Helf M.J."/>
            <person name="Takada K."/>
            <person name="Gernert C."/>
            <person name="Steffens U.A."/>
            <person name="Heycke N."/>
            <person name="Schmitt S."/>
            <person name="Rinke C."/>
            <person name="Helfrich E.J."/>
            <person name="Brachmann A.O."/>
            <person name="Gurgui C."/>
            <person name="Wakimoto T."/>
            <person name="Kracht M."/>
            <person name="Crusemann M."/>
            <person name="Hentschel U."/>
            <person name="Abe I."/>
            <person name="Matsunaga S."/>
            <person name="Kalinowski J."/>
            <person name="Takeyama H."/>
            <person name="Piel J."/>
        </authorList>
    </citation>
    <scope>NUCLEOTIDE SEQUENCE [LARGE SCALE GENOMIC DNA]</scope>
    <source>
        <strain evidence="8">TSY1</strain>
    </source>
</reference>
<dbReference type="HOGENOM" id="CLU_2218242_0_0_7"/>
<keyword evidence="5 6" id="KW-0472">Membrane</keyword>
<evidence type="ECO:0000256" key="4">
    <source>
        <dbReference type="ARBA" id="ARBA00022989"/>
    </source>
</evidence>
<feature type="transmembrane region" description="Helical" evidence="6">
    <location>
        <begin position="37"/>
        <end position="56"/>
    </location>
</feature>
<evidence type="ECO:0000256" key="6">
    <source>
        <dbReference type="SAM" id="Phobius"/>
    </source>
</evidence>
<evidence type="ECO:0000256" key="1">
    <source>
        <dbReference type="ARBA" id="ARBA00004651"/>
    </source>
</evidence>
<feature type="transmembrane region" description="Helical" evidence="6">
    <location>
        <begin position="12"/>
        <end position="31"/>
    </location>
</feature>
<keyword evidence="3 6" id="KW-0812">Transmembrane</keyword>
<dbReference type="Pfam" id="PF03626">
    <property type="entry name" value="COX4_pro"/>
    <property type="match status" value="1"/>
</dbReference>
<keyword evidence="8" id="KW-1185">Reference proteome</keyword>
<comment type="subcellular location">
    <subcellularLocation>
        <location evidence="1">Cell membrane</location>
        <topology evidence="1">Multi-pass membrane protein</topology>
    </subcellularLocation>
</comment>